<dbReference type="PANTHER" id="PTHR37316:SF3">
    <property type="entry name" value="TEICHOIC ACID GLYCEROL-PHOSPHATE TRANSFERASE"/>
    <property type="match status" value="1"/>
</dbReference>
<comment type="caution">
    <text evidence="1">The sequence shown here is derived from an EMBL/GenBank/DDBJ whole genome shotgun (WGS) entry which is preliminary data.</text>
</comment>
<dbReference type="RefSeq" id="WP_167052055.1">
    <property type="nucleotide sequence ID" value="NZ_JAAOZR010000001.1"/>
</dbReference>
<organism evidence="1 2">
    <name type="scientific">Paenibacillus aceris</name>
    <dbReference type="NCBI Taxonomy" id="869555"/>
    <lineage>
        <taxon>Bacteria</taxon>
        <taxon>Bacillati</taxon>
        <taxon>Bacillota</taxon>
        <taxon>Bacilli</taxon>
        <taxon>Bacillales</taxon>
        <taxon>Paenibacillaceae</taxon>
        <taxon>Paenibacillus</taxon>
    </lineage>
</organism>
<name>A0ABS4I811_9BACL</name>
<dbReference type="InterPro" id="IPR043148">
    <property type="entry name" value="TagF_C"/>
</dbReference>
<reference evidence="1 2" key="1">
    <citation type="submission" date="2021-03" db="EMBL/GenBank/DDBJ databases">
        <title>Genomic Encyclopedia of Type Strains, Phase IV (KMG-IV): sequencing the most valuable type-strain genomes for metagenomic binning, comparative biology and taxonomic classification.</title>
        <authorList>
            <person name="Goeker M."/>
        </authorList>
    </citation>
    <scope>NUCLEOTIDE SEQUENCE [LARGE SCALE GENOMIC DNA]</scope>
    <source>
        <strain evidence="1 2">DSM 24950</strain>
    </source>
</reference>
<dbReference type="EMBL" id="JAGGKV010000028">
    <property type="protein sequence ID" value="MBP1967064.1"/>
    <property type="molecule type" value="Genomic_DNA"/>
</dbReference>
<evidence type="ECO:0000313" key="2">
    <source>
        <dbReference type="Proteomes" id="UP001519344"/>
    </source>
</evidence>
<proteinExistence type="predicted"/>
<dbReference type="Pfam" id="PF04464">
    <property type="entry name" value="Glyphos_transf"/>
    <property type="match status" value="1"/>
</dbReference>
<dbReference type="SUPFAM" id="SSF53756">
    <property type="entry name" value="UDP-Glycosyltransferase/glycogen phosphorylase"/>
    <property type="match status" value="1"/>
</dbReference>
<protein>
    <submittedName>
        <fullName evidence="1">CDP-glycerol glycerophosphotransferase (TagB/SpsB family)</fullName>
    </submittedName>
</protein>
<keyword evidence="2" id="KW-1185">Reference proteome</keyword>
<accession>A0ABS4I811</accession>
<dbReference type="PANTHER" id="PTHR37316">
    <property type="entry name" value="TEICHOIC ACID GLYCEROL-PHOSPHATE PRIMASE"/>
    <property type="match status" value="1"/>
</dbReference>
<dbReference type="InterPro" id="IPR007554">
    <property type="entry name" value="Glycerophosphate_synth"/>
</dbReference>
<dbReference type="Gene3D" id="3.40.50.12580">
    <property type="match status" value="1"/>
</dbReference>
<dbReference type="Proteomes" id="UP001519344">
    <property type="component" value="Unassembled WGS sequence"/>
</dbReference>
<dbReference type="InterPro" id="IPR051612">
    <property type="entry name" value="Teichoic_Acid_Biosynth"/>
</dbReference>
<gene>
    <name evidence="1" type="ORF">J2Z65_006328</name>
</gene>
<evidence type="ECO:0000313" key="1">
    <source>
        <dbReference type="EMBL" id="MBP1967064.1"/>
    </source>
</evidence>
<sequence>MMERKLKIRWFLDILKLIGAIMISKILKLKLSNQDIWLISERRGEVRDNGYHLFKYIREKYPFKKVYYVIDFNSDDLRHIEHYGNIIFYDSFKHFVYYVMAKKLVCAHLGSTVPESPICWKAEELGILKKKRAFIQHGITKETLPQLMYPNTKANLFVCGAQPEYHFVSKRFGYPDQAVKYLGLCRFDELHNFSIEKQILLMPTWRQWFGFTPKSGRNEEEIKEFINSDYYKRFQSLLNNKQIDKILKESNVKLVFYPHHEMQGYLNAFSTRSSNIIIANERDYDVQKLLKESALLITDYSSIAFDFAYMRKPVIYYQFDVNMYFEKHYPKGYFEYDRDGFGPTVHKEDELISGIEDLVSRDLSNDQRYLERINLFFPLFDRNNCERNYNLILAM</sequence>